<dbReference type="AlphaFoldDB" id="A0A2T5G895"/>
<accession>A0A2T5G895</accession>
<dbReference type="GO" id="GO:0005506">
    <property type="term" value="F:iron ion binding"/>
    <property type="evidence" value="ECO:0007669"/>
    <property type="project" value="TreeGrafter"/>
</dbReference>
<keyword evidence="3" id="KW-0408">Iron</keyword>
<dbReference type="PANTHER" id="PTHR30149">
    <property type="entry name" value="HYDROGENASE PROTEIN ASSEMBLY PROTEIN HYPD"/>
    <property type="match status" value="1"/>
</dbReference>
<dbReference type="GO" id="GO:0051539">
    <property type="term" value="F:4 iron, 4 sulfur cluster binding"/>
    <property type="evidence" value="ECO:0007669"/>
    <property type="project" value="TreeGrafter"/>
</dbReference>
<evidence type="ECO:0000256" key="1">
    <source>
        <dbReference type="ARBA" id="ARBA00007888"/>
    </source>
</evidence>
<name>A0A2T5G895_9BACL</name>
<dbReference type="InterPro" id="IPR002780">
    <property type="entry name" value="Hyd_form_HypD"/>
</dbReference>
<dbReference type="GO" id="GO:0051604">
    <property type="term" value="P:protein maturation"/>
    <property type="evidence" value="ECO:0007669"/>
    <property type="project" value="TreeGrafter"/>
</dbReference>
<evidence type="ECO:0000256" key="2">
    <source>
        <dbReference type="ARBA" id="ARBA00022723"/>
    </source>
</evidence>
<keyword evidence="2" id="KW-0479">Metal-binding</keyword>
<evidence type="ECO:0000313" key="5">
    <source>
        <dbReference type="Proteomes" id="UP000244016"/>
    </source>
</evidence>
<dbReference type="PIRSF" id="PIRSF005622">
    <property type="entry name" value="Hydrgn_mat_hypD"/>
    <property type="match status" value="1"/>
</dbReference>
<sequence length="379" mass="41883">METQVRAEDRIAQAIEKTKDPALARELLREVRRLAEKFLEAHGRPAAFMEVCGSHTHALAEFGIKYALRDVLKLLSGPGCPVCVTDQQEIDAMIALADGEDRIITTFGDMLRVPGSRGSLMKVKAEGRADVRVVYSPSDAVEIAQRHPDKQVIFLGVGFETTIPVLAAAVYEAESLGLENFSMWMSGKLVEPIVRYLLDTGETHIDAFILPGHVATILGRKGFLWLAEEYGVNGVISGFEMNEILSSLYILLDLVLKGKAEIVNNYPYVVREEGNPGAWKLAEKYFMPVDMAWREIDVIPKSGMGFRPEYAHFDAKKRFPVTVGKPKPTACRCGEVIRGLIEPEECPLFGKACTPAHPIGPCMVSSEGACAAHYKYLRQ</sequence>
<dbReference type="EMBL" id="PEBW01000002">
    <property type="protein sequence ID" value="PTQ52416.1"/>
    <property type="molecule type" value="Genomic_DNA"/>
</dbReference>
<dbReference type="GO" id="GO:0070025">
    <property type="term" value="F:carbon monoxide binding"/>
    <property type="evidence" value="ECO:0007669"/>
    <property type="project" value="TreeGrafter"/>
</dbReference>
<dbReference type="InterPro" id="IPR042244">
    <property type="entry name" value="HypD_2_sf"/>
</dbReference>
<dbReference type="Pfam" id="PF01924">
    <property type="entry name" value="HypD"/>
    <property type="match status" value="1"/>
</dbReference>
<dbReference type="NCBIfam" id="TIGR00075">
    <property type="entry name" value="hypD"/>
    <property type="match status" value="1"/>
</dbReference>
<dbReference type="Proteomes" id="UP000244016">
    <property type="component" value="Unassembled WGS sequence"/>
</dbReference>
<dbReference type="Gene3D" id="3.40.50.11740">
    <property type="entry name" value="HypD, alpha/beta domain 2"/>
    <property type="match status" value="2"/>
</dbReference>
<dbReference type="Gene3D" id="6.10.20.100">
    <property type="match status" value="1"/>
</dbReference>
<organism evidence="4 5">
    <name type="scientific">Brockia lithotrophica</name>
    <dbReference type="NCBI Taxonomy" id="933949"/>
    <lineage>
        <taxon>Bacteria</taxon>
        <taxon>Bacillati</taxon>
        <taxon>Bacillota</taxon>
        <taxon>Bacilli</taxon>
        <taxon>Bacillales</taxon>
        <taxon>Bacillales Family X. Incertae Sedis</taxon>
        <taxon>Brockia</taxon>
    </lineage>
</organism>
<comment type="caution">
    <text evidence="4">The sequence shown here is derived from an EMBL/GenBank/DDBJ whole genome shotgun (WGS) entry which is preliminary data.</text>
</comment>
<reference evidence="4 5" key="1">
    <citation type="submission" date="2017-08" db="EMBL/GenBank/DDBJ databases">
        <title>Burning lignite coal seam in the remote Altai Mountains harbors a hydrogen-driven thermophilic microbial community.</title>
        <authorList>
            <person name="Kadnikov V.V."/>
            <person name="Mardanov A.V."/>
            <person name="Ivasenko D."/>
            <person name="Beletsky A.V."/>
            <person name="Karnachuk O.V."/>
            <person name="Ravin N.V."/>
        </authorList>
    </citation>
    <scope>NUCLEOTIDE SEQUENCE [LARGE SCALE GENOMIC DNA]</scope>
    <source>
        <strain evidence="4">AL31</strain>
    </source>
</reference>
<gene>
    <name evidence="4" type="ORF">BLITH_0595</name>
</gene>
<evidence type="ECO:0000256" key="3">
    <source>
        <dbReference type="ARBA" id="ARBA00023004"/>
    </source>
</evidence>
<proteinExistence type="inferred from homology"/>
<protein>
    <submittedName>
        <fullName evidence="4">[NiFe] hydrogenase metallocenter assembly protein HypD</fullName>
    </submittedName>
</protein>
<evidence type="ECO:0000313" key="4">
    <source>
        <dbReference type="EMBL" id="PTQ52416.1"/>
    </source>
</evidence>
<comment type="similarity">
    <text evidence="1">Belongs to the HypD family.</text>
</comment>
<dbReference type="InterPro" id="IPR042243">
    <property type="entry name" value="HypD_1"/>
</dbReference>
<dbReference type="PANTHER" id="PTHR30149:SF0">
    <property type="entry name" value="HYDROGENASE MATURATION FACTOR HYPD"/>
    <property type="match status" value="1"/>
</dbReference>